<dbReference type="InterPro" id="IPR001647">
    <property type="entry name" value="HTH_TetR"/>
</dbReference>
<dbReference type="PRINTS" id="PR00455">
    <property type="entry name" value="HTHTETR"/>
</dbReference>
<evidence type="ECO:0000256" key="2">
    <source>
        <dbReference type="PROSITE-ProRule" id="PRU00335"/>
    </source>
</evidence>
<dbReference type="Pfam" id="PF00440">
    <property type="entry name" value="TetR_N"/>
    <property type="match status" value="1"/>
</dbReference>
<organism evidence="4 5">
    <name type="scientific">Blautia pseudococcoides</name>
    <dbReference type="NCBI Taxonomy" id="1796616"/>
    <lineage>
        <taxon>Bacteria</taxon>
        <taxon>Bacillati</taxon>
        <taxon>Bacillota</taxon>
        <taxon>Clostridia</taxon>
        <taxon>Lachnospirales</taxon>
        <taxon>Lachnospiraceae</taxon>
        <taxon>Blautia</taxon>
    </lineage>
</organism>
<evidence type="ECO:0000313" key="5">
    <source>
        <dbReference type="Proteomes" id="UP000092574"/>
    </source>
</evidence>
<accession>A0A1C7I9P9</accession>
<dbReference type="InterPro" id="IPR009057">
    <property type="entry name" value="Homeodomain-like_sf"/>
</dbReference>
<feature type="domain" description="HTH tetR-type" evidence="3">
    <location>
        <begin position="25"/>
        <end position="85"/>
    </location>
</feature>
<dbReference type="AlphaFoldDB" id="A0A1C7I9P9"/>
<keyword evidence="5" id="KW-1185">Reference proteome</keyword>
<sequence>MTNRSQYRIIKVIKITEADIMNINPDRKIKYITITSRILEEEGIEGVSIRRVAKEAGCTSAVLYKHFENRDHLIMLASVKFLENYIQEFRKQTRRKDITSIQMDLILWKFFIREAFTKKPYYEQMFFSPERDKLEDCVYEYYQLFPEQQRDFDGFSASIIFSNNLTEREFIRLRRAANAGLITLDNASLLSRLATAVFHGLFILYPYSEMKDNKAAMEMAIEDCYRLIYELFRKFVEPETVLDAD</sequence>
<dbReference type="SUPFAM" id="SSF46689">
    <property type="entry name" value="Homeodomain-like"/>
    <property type="match status" value="1"/>
</dbReference>
<feature type="DNA-binding region" description="H-T-H motif" evidence="2">
    <location>
        <begin position="48"/>
        <end position="67"/>
    </location>
</feature>
<evidence type="ECO:0000259" key="3">
    <source>
        <dbReference type="PROSITE" id="PS50977"/>
    </source>
</evidence>
<dbReference type="Gene3D" id="1.10.357.10">
    <property type="entry name" value="Tetracycline Repressor, domain 2"/>
    <property type="match status" value="1"/>
</dbReference>
<keyword evidence="1 2" id="KW-0238">DNA-binding</keyword>
<dbReference type="EMBL" id="CP015405">
    <property type="protein sequence ID" value="ANU76396.1"/>
    <property type="molecule type" value="Genomic_DNA"/>
</dbReference>
<evidence type="ECO:0000256" key="1">
    <source>
        <dbReference type="ARBA" id="ARBA00023125"/>
    </source>
</evidence>
<dbReference type="KEGG" id="byl:A4V09_11820"/>
<protein>
    <submittedName>
        <fullName evidence="4">TetR family transcriptional regulator</fullName>
    </submittedName>
</protein>
<dbReference type="PROSITE" id="PS50977">
    <property type="entry name" value="HTH_TETR_2"/>
    <property type="match status" value="1"/>
</dbReference>
<reference evidence="4" key="1">
    <citation type="submission" date="2017-04" db="EMBL/GenBank/DDBJ databases">
        <title>Complete Genome Sequences of Twelve Strains of a Stable Defined Moderately Diverse Mouse Microbiota 2 (sDMDMm2).</title>
        <authorList>
            <person name="Uchimura Y."/>
            <person name="Wyss M."/>
            <person name="Brugiroux S."/>
            <person name="Limenitakis J.P."/>
            <person name="Stecher B."/>
            <person name="McCoy K.D."/>
            <person name="Macpherson A.J."/>
        </authorList>
    </citation>
    <scope>NUCLEOTIDE SEQUENCE</scope>
    <source>
        <strain evidence="4">YL58</strain>
    </source>
</reference>
<evidence type="ECO:0000313" key="4">
    <source>
        <dbReference type="EMBL" id="ANU76396.1"/>
    </source>
</evidence>
<name>A0A1C7I9P9_9FIRM</name>
<proteinExistence type="predicted"/>
<dbReference type="GO" id="GO:0003677">
    <property type="term" value="F:DNA binding"/>
    <property type="evidence" value="ECO:0007669"/>
    <property type="project" value="UniProtKB-UniRule"/>
</dbReference>
<gene>
    <name evidence="4" type="ORF">A4V09_11820</name>
</gene>
<dbReference type="Proteomes" id="UP000092574">
    <property type="component" value="Chromosome"/>
</dbReference>
<dbReference type="STRING" id="1796616.A4V09_11820"/>